<evidence type="ECO:0000256" key="8">
    <source>
        <dbReference type="ARBA" id="ARBA00022960"/>
    </source>
</evidence>
<dbReference type="InterPro" id="IPR036138">
    <property type="entry name" value="PBP_dimer_sf"/>
</dbReference>
<keyword evidence="7" id="KW-0378">Hydrolase</keyword>
<proteinExistence type="predicted"/>
<dbReference type="GO" id="GO:0071555">
    <property type="term" value="P:cell wall organization"/>
    <property type="evidence" value="ECO:0007669"/>
    <property type="project" value="UniProtKB-KW"/>
</dbReference>
<evidence type="ECO:0000256" key="13">
    <source>
        <dbReference type="SAM" id="Phobius"/>
    </source>
</evidence>
<dbReference type="InterPro" id="IPR001460">
    <property type="entry name" value="PCN-bd_Tpept"/>
</dbReference>
<evidence type="ECO:0000256" key="4">
    <source>
        <dbReference type="ARBA" id="ARBA00022519"/>
    </source>
</evidence>
<reference evidence="17" key="1">
    <citation type="submission" date="2017-03" db="EMBL/GenBank/DDBJ databases">
        <title>Novel pathways for hydrocarbon cycling and metabolic interdependencies in hydrothermal sediment communities.</title>
        <authorList>
            <person name="Dombrowski N."/>
            <person name="Seitz K."/>
            <person name="Teske A."/>
            <person name="Baker B."/>
        </authorList>
    </citation>
    <scope>NUCLEOTIDE SEQUENCE [LARGE SCALE GENOMIC DNA]</scope>
</reference>
<dbReference type="GO" id="GO:0071972">
    <property type="term" value="F:peptidoglycan L,D-transpeptidase activity"/>
    <property type="evidence" value="ECO:0007669"/>
    <property type="project" value="TreeGrafter"/>
</dbReference>
<keyword evidence="6 13" id="KW-0812">Transmembrane</keyword>
<dbReference type="Gene3D" id="3.40.710.10">
    <property type="entry name" value="DD-peptidase/beta-lactamase superfamily"/>
    <property type="match status" value="1"/>
</dbReference>
<evidence type="ECO:0000256" key="10">
    <source>
        <dbReference type="ARBA" id="ARBA00022989"/>
    </source>
</evidence>
<dbReference type="GO" id="GO:0009252">
    <property type="term" value="P:peptidoglycan biosynthetic process"/>
    <property type="evidence" value="ECO:0007669"/>
    <property type="project" value="UniProtKB-KW"/>
</dbReference>
<evidence type="ECO:0000256" key="9">
    <source>
        <dbReference type="ARBA" id="ARBA00022984"/>
    </source>
</evidence>
<accession>A0A1W9S1K0</accession>
<evidence type="ECO:0000259" key="15">
    <source>
        <dbReference type="Pfam" id="PF03717"/>
    </source>
</evidence>
<keyword evidence="4" id="KW-0997">Cell inner membrane</keyword>
<keyword evidence="12" id="KW-0961">Cell wall biogenesis/degradation</keyword>
<comment type="caution">
    <text evidence="16">The sequence shown here is derived from an EMBL/GenBank/DDBJ whole genome shotgun (WGS) entry which is preliminary data.</text>
</comment>
<gene>
    <name evidence="16" type="ORF">B6D57_02730</name>
</gene>
<dbReference type="InterPro" id="IPR017790">
    <property type="entry name" value="Penicillin-binding_protein_2"/>
</dbReference>
<protein>
    <submittedName>
        <fullName evidence="16">Penicillin-binding protein 2</fullName>
    </submittedName>
</protein>
<dbReference type="InterPro" id="IPR012338">
    <property type="entry name" value="Beta-lactam/transpept-like"/>
</dbReference>
<dbReference type="InterPro" id="IPR005311">
    <property type="entry name" value="PBP_dimer"/>
</dbReference>
<sequence>MILISKRRVTSLKIFILIVFLIIIGRLIHLQIYHGKEYTLMAESNRIRKVKIQASRGKILDREGEVLADEKPSYNLLYMLSQNALIDDPIIRELANILNISEEEIVKRIKERPSPFLPATLASDLPFNKVAEISERFGDTSALYIQPSLVRHYPNDEVACHILGYIGEVDKETLKKRRNEGLGLGDIVGKAGVEYTYDSYLRGKDGIRFIPITPTEKKVKLYETPPPIEPIPGCDIHLTIDLGLQRFCEETIGDRRGAIIVMDANDGSIYSLASKPTFNPNIFSGYVPADLWITLANDESHPLLNRAISASYPPGSTFKLVTASAALENGLVEPDEHMEVPCYGYFKFGNRIFHCWNPAGHGALTISEAITWSCNVFFFQVGLRVGIERLEEMSKRYHLGEKTGIDLPGEVDGLIPSIERLKRKFGDNYPKGEILNNSIGQGHVMVTPIQMAVLVSSLANGGKLVKPHLIDYITDPEGKIVYMAGREIISETGISEETRKIILDGMEGVLKRTGENRHYMCGKTGSAENPHGKTHSWFVSFCPRDNPRLVVVLLFEHGIHGEFYIHNVKQIIDYCRQNGIPDDHWPLEKE</sequence>
<dbReference type="Pfam" id="PF00905">
    <property type="entry name" value="Transpeptidase"/>
    <property type="match status" value="1"/>
</dbReference>
<feature type="transmembrane region" description="Helical" evidence="13">
    <location>
        <begin position="12"/>
        <end position="33"/>
    </location>
</feature>
<dbReference type="GO" id="GO:0009002">
    <property type="term" value="F:serine-type D-Ala-D-Ala carboxypeptidase activity"/>
    <property type="evidence" value="ECO:0007669"/>
    <property type="project" value="InterPro"/>
</dbReference>
<dbReference type="GO" id="GO:0008658">
    <property type="term" value="F:penicillin binding"/>
    <property type="evidence" value="ECO:0007669"/>
    <property type="project" value="InterPro"/>
</dbReference>
<feature type="domain" description="Penicillin-binding protein transpeptidase" evidence="14">
    <location>
        <begin position="257"/>
        <end position="558"/>
    </location>
</feature>
<evidence type="ECO:0000256" key="12">
    <source>
        <dbReference type="ARBA" id="ARBA00023316"/>
    </source>
</evidence>
<evidence type="ECO:0000259" key="14">
    <source>
        <dbReference type="Pfam" id="PF00905"/>
    </source>
</evidence>
<dbReference type="SUPFAM" id="SSF56601">
    <property type="entry name" value="beta-lactamase/transpeptidase-like"/>
    <property type="match status" value="1"/>
</dbReference>
<comment type="subcellular location">
    <subcellularLocation>
        <location evidence="2">Cell membrane</location>
    </subcellularLocation>
    <subcellularLocation>
        <location evidence="1">Membrane</location>
        <topology evidence="1">Single-pass membrane protein</topology>
    </subcellularLocation>
</comment>
<name>A0A1W9S1K0_9BACT</name>
<evidence type="ECO:0000256" key="5">
    <source>
        <dbReference type="ARBA" id="ARBA00022670"/>
    </source>
</evidence>
<evidence type="ECO:0000313" key="17">
    <source>
        <dbReference type="Proteomes" id="UP000192611"/>
    </source>
</evidence>
<dbReference type="GO" id="GO:0008360">
    <property type="term" value="P:regulation of cell shape"/>
    <property type="evidence" value="ECO:0007669"/>
    <property type="project" value="UniProtKB-KW"/>
</dbReference>
<dbReference type="SUPFAM" id="SSF56519">
    <property type="entry name" value="Penicillin binding protein dimerisation domain"/>
    <property type="match status" value="1"/>
</dbReference>
<dbReference type="NCBIfam" id="TIGR03423">
    <property type="entry name" value="pbp2_mrdA"/>
    <property type="match status" value="1"/>
</dbReference>
<feature type="domain" description="Penicillin-binding protein dimerisation" evidence="15">
    <location>
        <begin position="51"/>
        <end position="210"/>
    </location>
</feature>
<keyword evidence="5" id="KW-0645">Protease</keyword>
<evidence type="ECO:0000256" key="2">
    <source>
        <dbReference type="ARBA" id="ARBA00004236"/>
    </source>
</evidence>
<dbReference type="Pfam" id="PF03717">
    <property type="entry name" value="PBP_dimer"/>
    <property type="match status" value="1"/>
</dbReference>
<organism evidence="16 17">
    <name type="scientific">Candidatus Coatesbacteria bacterium 4484_99</name>
    <dbReference type="NCBI Taxonomy" id="1970774"/>
    <lineage>
        <taxon>Bacteria</taxon>
        <taxon>Candidatus Coatesiibacteriota</taxon>
    </lineage>
</organism>
<dbReference type="Proteomes" id="UP000192611">
    <property type="component" value="Unassembled WGS sequence"/>
</dbReference>
<evidence type="ECO:0000256" key="7">
    <source>
        <dbReference type="ARBA" id="ARBA00022801"/>
    </source>
</evidence>
<dbReference type="GO" id="GO:0006508">
    <property type="term" value="P:proteolysis"/>
    <property type="evidence" value="ECO:0007669"/>
    <property type="project" value="UniProtKB-KW"/>
</dbReference>
<dbReference type="PANTHER" id="PTHR30627">
    <property type="entry name" value="PEPTIDOGLYCAN D,D-TRANSPEPTIDASE"/>
    <property type="match status" value="1"/>
</dbReference>
<evidence type="ECO:0000256" key="3">
    <source>
        <dbReference type="ARBA" id="ARBA00022475"/>
    </source>
</evidence>
<dbReference type="InterPro" id="IPR050515">
    <property type="entry name" value="Beta-lactam/transpept"/>
</dbReference>
<evidence type="ECO:0000256" key="11">
    <source>
        <dbReference type="ARBA" id="ARBA00023136"/>
    </source>
</evidence>
<keyword evidence="3" id="KW-1003">Cell membrane</keyword>
<evidence type="ECO:0000256" key="1">
    <source>
        <dbReference type="ARBA" id="ARBA00004167"/>
    </source>
</evidence>
<dbReference type="Gene3D" id="3.30.1390.30">
    <property type="entry name" value="Penicillin-binding protein 2a, domain 3"/>
    <property type="match status" value="1"/>
</dbReference>
<evidence type="ECO:0000256" key="6">
    <source>
        <dbReference type="ARBA" id="ARBA00022692"/>
    </source>
</evidence>
<dbReference type="Gene3D" id="3.90.1310.10">
    <property type="entry name" value="Penicillin-binding protein 2a (Domain 2)"/>
    <property type="match status" value="1"/>
</dbReference>
<keyword evidence="10 13" id="KW-1133">Transmembrane helix</keyword>
<keyword evidence="11 13" id="KW-0472">Membrane</keyword>
<dbReference type="EMBL" id="NATQ01000045">
    <property type="protein sequence ID" value="OQX90522.1"/>
    <property type="molecule type" value="Genomic_DNA"/>
</dbReference>
<dbReference type="PANTHER" id="PTHR30627:SF2">
    <property type="entry name" value="PEPTIDOGLYCAN D,D-TRANSPEPTIDASE MRDA"/>
    <property type="match status" value="1"/>
</dbReference>
<keyword evidence="8" id="KW-0133">Cell shape</keyword>
<dbReference type="AlphaFoldDB" id="A0A1W9S1K0"/>
<keyword evidence="9" id="KW-0573">Peptidoglycan synthesis</keyword>
<dbReference type="GO" id="GO:0005886">
    <property type="term" value="C:plasma membrane"/>
    <property type="evidence" value="ECO:0007669"/>
    <property type="project" value="UniProtKB-SubCell"/>
</dbReference>
<evidence type="ECO:0000313" key="16">
    <source>
        <dbReference type="EMBL" id="OQX90522.1"/>
    </source>
</evidence>